<dbReference type="AlphaFoldDB" id="A0A8J8MMY8"/>
<dbReference type="Gene3D" id="1.10.150.240">
    <property type="entry name" value="Putative phosphatase, domain 2"/>
    <property type="match status" value="1"/>
</dbReference>
<gene>
    <name evidence="1" type="ORF">HZI73_20290</name>
</gene>
<dbReference type="NCBIfam" id="TIGR01549">
    <property type="entry name" value="HAD-SF-IA-v1"/>
    <property type="match status" value="1"/>
</dbReference>
<dbReference type="InterPro" id="IPR023198">
    <property type="entry name" value="PGP-like_dom2"/>
</dbReference>
<dbReference type="Gene3D" id="3.40.50.1000">
    <property type="entry name" value="HAD superfamily/HAD-like"/>
    <property type="match status" value="1"/>
</dbReference>
<dbReference type="KEGG" id="vpy:HZI73_20290"/>
<dbReference type="InterPro" id="IPR041492">
    <property type="entry name" value="HAD_2"/>
</dbReference>
<dbReference type="PANTHER" id="PTHR47478:SF1">
    <property type="entry name" value="PYRIMIDINE 5'-NUCLEOTIDASE YJJG"/>
    <property type="match status" value="1"/>
</dbReference>
<dbReference type="PRINTS" id="PR00413">
    <property type="entry name" value="HADHALOGNASE"/>
</dbReference>
<proteinExistence type="predicted"/>
<evidence type="ECO:0000313" key="1">
    <source>
        <dbReference type="EMBL" id="QUI24496.1"/>
    </source>
</evidence>
<dbReference type="Proteomes" id="UP000683246">
    <property type="component" value="Chromosome"/>
</dbReference>
<name>A0A8J8MMY8_9FIRM</name>
<dbReference type="Pfam" id="PF13419">
    <property type="entry name" value="HAD_2"/>
    <property type="match status" value="1"/>
</dbReference>
<evidence type="ECO:0000313" key="2">
    <source>
        <dbReference type="Proteomes" id="UP000683246"/>
    </source>
</evidence>
<dbReference type="SFLD" id="SFLDS00003">
    <property type="entry name" value="Haloacid_Dehalogenase"/>
    <property type="match status" value="1"/>
</dbReference>
<protein>
    <submittedName>
        <fullName evidence="1">HAD family hydrolase</fullName>
    </submittedName>
</protein>
<dbReference type="EMBL" id="CP058649">
    <property type="protein sequence ID" value="QUI24496.1"/>
    <property type="molecule type" value="Genomic_DNA"/>
</dbReference>
<dbReference type="InterPro" id="IPR052550">
    <property type="entry name" value="Pyrimidine_5'-ntase_YjjG"/>
</dbReference>
<dbReference type="RefSeq" id="WP_212695189.1">
    <property type="nucleotide sequence ID" value="NZ_CP058649.1"/>
</dbReference>
<accession>A0A8J8MMY8</accession>
<dbReference type="InterPro" id="IPR036412">
    <property type="entry name" value="HAD-like_sf"/>
</dbReference>
<dbReference type="InterPro" id="IPR006439">
    <property type="entry name" value="HAD-SF_hydro_IA"/>
</dbReference>
<dbReference type="InterPro" id="IPR023214">
    <property type="entry name" value="HAD_sf"/>
</dbReference>
<organism evidence="1 2">
    <name type="scientific">Vallitalea pronyensis</name>
    <dbReference type="NCBI Taxonomy" id="1348613"/>
    <lineage>
        <taxon>Bacteria</taxon>
        <taxon>Bacillati</taxon>
        <taxon>Bacillota</taxon>
        <taxon>Clostridia</taxon>
        <taxon>Lachnospirales</taxon>
        <taxon>Vallitaleaceae</taxon>
        <taxon>Vallitalea</taxon>
    </lineage>
</organism>
<dbReference type="SFLD" id="SFLDG01129">
    <property type="entry name" value="C1.5:_HAD__Beta-PGM__Phosphata"/>
    <property type="match status" value="1"/>
</dbReference>
<dbReference type="PANTHER" id="PTHR47478">
    <property type="match status" value="1"/>
</dbReference>
<keyword evidence="2" id="KW-1185">Reference proteome</keyword>
<keyword evidence="1" id="KW-0378">Hydrolase</keyword>
<dbReference type="SUPFAM" id="SSF56784">
    <property type="entry name" value="HAD-like"/>
    <property type="match status" value="1"/>
</dbReference>
<sequence length="231" mass="26723">MSKKGIFLDFYGTVVEEDDKYIHQICHNVSKSSLIKASASDVGYFWWKEFMSMFTNSYNQNFSKQRMLQIQSLENTIKYFQADSDAITLCSILFEHSQNAMMYSDSVEFLRTVSLPVIILSNIDRQDILLSIKKNGINVKDIVTSEDVKSYKPRPEMFTLTLKKHKFNKEDVIHIGDSWSADIVGANNVGIDSIWINRKMKEYNSDIQPLGICHNLVEALVHINKTYRTFH</sequence>
<dbReference type="GO" id="GO:0016787">
    <property type="term" value="F:hydrolase activity"/>
    <property type="evidence" value="ECO:0007669"/>
    <property type="project" value="UniProtKB-KW"/>
</dbReference>
<reference evidence="1" key="1">
    <citation type="submission" date="2020-07" db="EMBL/GenBank/DDBJ databases">
        <title>Vallitalea pronyensis genome.</title>
        <authorList>
            <person name="Postec A."/>
        </authorList>
    </citation>
    <scope>NUCLEOTIDE SEQUENCE</scope>
    <source>
        <strain evidence="1">FatNI3</strain>
    </source>
</reference>